<proteinExistence type="predicted"/>
<protein>
    <submittedName>
        <fullName evidence="1">Uncharacterized protein</fullName>
    </submittedName>
</protein>
<dbReference type="Proteomes" id="UP001158087">
    <property type="component" value="Unassembled WGS sequence"/>
</dbReference>
<evidence type="ECO:0000313" key="1">
    <source>
        <dbReference type="EMBL" id="MDH0126000.1"/>
    </source>
</evidence>
<name>A0AA42H095_9HYPH</name>
<evidence type="ECO:0000313" key="2">
    <source>
        <dbReference type="Proteomes" id="UP001158087"/>
    </source>
</evidence>
<reference evidence="1" key="1">
    <citation type="submission" date="2022-09" db="EMBL/GenBank/DDBJ databases">
        <title>Intensive care unit water sources are persistently colonized with multi-drug resistant bacteria and are the site of extensive horizontal gene transfer of antibiotic resistance genes.</title>
        <authorList>
            <person name="Diorio-Toth L."/>
        </authorList>
    </citation>
    <scope>NUCLEOTIDE SEQUENCE</scope>
    <source>
        <strain evidence="1">GD04153</strain>
    </source>
</reference>
<comment type="caution">
    <text evidence="1">The sequence shown here is derived from an EMBL/GenBank/DDBJ whole genome shotgun (WGS) entry which is preliminary data.</text>
</comment>
<dbReference type="EMBL" id="JAODYY010000010">
    <property type="protein sequence ID" value="MDH0126000.1"/>
    <property type="molecule type" value="Genomic_DNA"/>
</dbReference>
<organism evidence="1 2">
    <name type="scientific">Brucella intermedia GD04153</name>
    <dbReference type="NCBI Taxonomy" id="2975438"/>
    <lineage>
        <taxon>Bacteria</taxon>
        <taxon>Pseudomonadati</taxon>
        <taxon>Pseudomonadota</taxon>
        <taxon>Alphaproteobacteria</taxon>
        <taxon>Hyphomicrobiales</taxon>
        <taxon>Brucellaceae</taxon>
        <taxon>Brucella/Ochrobactrum group</taxon>
        <taxon>Brucella</taxon>
    </lineage>
</organism>
<sequence length="89" mass="10172">MKDVIEKLEAEIANLKEENKRAFRSGYIIACCNIVHLHDEPNIAHDVLSELGITRSEVKALRLDNNDMDALREIEISYSADPYKSENIE</sequence>
<accession>A0AA42H095</accession>
<gene>
    <name evidence="1" type="ORF">N7376_18630</name>
</gene>
<dbReference type="AlphaFoldDB" id="A0AA42H095"/>